<evidence type="ECO:0008006" key="3">
    <source>
        <dbReference type="Google" id="ProtNLM"/>
    </source>
</evidence>
<protein>
    <recommendedName>
        <fullName evidence="3">Nucleotide pyrophosphohydrolase</fullName>
    </recommendedName>
</protein>
<name>A0ABU2MF57_9ACTN</name>
<evidence type="ECO:0000313" key="1">
    <source>
        <dbReference type="EMBL" id="MDT0331165.1"/>
    </source>
</evidence>
<gene>
    <name evidence="1" type="ORF">RM479_22355</name>
</gene>
<proteinExistence type="predicted"/>
<keyword evidence="2" id="KW-1185">Reference proteome</keyword>
<dbReference type="RefSeq" id="WP_311513723.1">
    <property type="nucleotide sequence ID" value="NZ_JAVREP010000019.1"/>
</dbReference>
<sequence>MSQDGLFVNTEGMGREGAQIYAAAEFAEQLNAWTRAACPPEDKPWGVKGEYAEQMEKNVGGAKEDLYELLDLIGVALRQLADGTLQSNNGFHALEDVNVDSVGNIGVDDLPGGRR</sequence>
<reference evidence="2" key="1">
    <citation type="submission" date="2023-07" db="EMBL/GenBank/DDBJ databases">
        <title>30 novel species of actinomycetes from the DSMZ collection.</title>
        <authorList>
            <person name="Nouioui I."/>
        </authorList>
    </citation>
    <scope>NUCLEOTIDE SEQUENCE [LARGE SCALE GENOMIC DNA]</scope>
    <source>
        <strain evidence="2">DSM 44743</strain>
    </source>
</reference>
<comment type="caution">
    <text evidence="1">The sequence shown here is derived from an EMBL/GenBank/DDBJ whole genome shotgun (WGS) entry which is preliminary data.</text>
</comment>
<evidence type="ECO:0000313" key="2">
    <source>
        <dbReference type="Proteomes" id="UP001183390"/>
    </source>
</evidence>
<dbReference type="EMBL" id="JAVREP010000019">
    <property type="protein sequence ID" value="MDT0331165.1"/>
    <property type="molecule type" value="Genomic_DNA"/>
</dbReference>
<organism evidence="1 2">
    <name type="scientific">Nocardiopsis lambiniae</name>
    <dbReference type="NCBI Taxonomy" id="3075539"/>
    <lineage>
        <taxon>Bacteria</taxon>
        <taxon>Bacillati</taxon>
        <taxon>Actinomycetota</taxon>
        <taxon>Actinomycetes</taxon>
        <taxon>Streptosporangiales</taxon>
        <taxon>Nocardiopsidaceae</taxon>
        <taxon>Nocardiopsis</taxon>
    </lineage>
</organism>
<accession>A0ABU2MF57</accession>
<dbReference type="Proteomes" id="UP001183390">
    <property type="component" value="Unassembled WGS sequence"/>
</dbReference>